<organism evidence="1 2">
    <name type="scientific">Halobacillus faecis</name>
    <dbReference type="NCBI Taxonomy" id="360184"/>
    <lineage>
        <taxon>Bacteria</taxon>
        <taxon>Bacillati</taxon>
        <taxon>Bacillota</taxon>
        <taxon>Bacilli</taxon>
        <taxon>Bacillales</taxon>
        <taxon>Bacillaceae</taxon>
        <taxon>Halobacillus</taxon>
    </lineage>
</organism>
<accession>A0A511WWL1</accession>
<dbReference type="AlphaFoldDB" id="A0A511WWL1"/>
<sequence>MNFLSEEEIKTLETDELLSYLEAIRNRTPVFEIEHNEIDDVLFAQEEIKLDDLDPYYSGYRPEGTLFVFPKGDSRESELHDYRFLGKKVVPRRNFFWVVKPRITYKNHAIVEVDVVIEKHTVNQNNRMYPSVRAVASSSKIFIYDFDENIYKEVDMKSKEKKHRDRKDELLLRKELNLMLEYRLEVLHSEYVKYLSSAAYYMNSVKKSTFSRIREFKDFFIESIEKLEHIKSTFLIKYVSDHVDRENYDVLKTYIEESLEKCEESFEEIKYIDDDLNVRETEYSELNQELHDVVFHVKRLFEERKLKSKSNEGFIKITEDRVFYNLSHIEIIRIYSDQHGSDYSWKEDEELLINEFKRSKEKIVSAAHTDYFIDETNSLSDDEIMSFLDTEKPLLELSGYALRTLDKPTKKAFLAFMNSEWTNDEAFVKYVNKKLEKKKEILKEKDQ</sequence>
<protein>
    <submittedName>
        <fullName evidence="1">Uncharacterized protein</fullName>
    </submittedName>
</protein>
<dbReference type="RefSeq" id="WP_146818875.1">
    <property type="nucleotide sequence ID" value="NZ_BJYD01000042.1"/>
</dbReference>
<proteinExistence type="predicted"/>
<evidence type="ECO:0000313" key="2">
    <source>
        <dbReference type="Proteomes" id="UP000321886"/>
    </source>
</evidence>
<dbReference type="Proteomes" id="UP000321886">
    <property type="component" value="Unassembled WGS sequence"/>
</dbReference>
<keyword evidence="2" id="KW-1185">Reference proteome</keyword>
<reference evidence="1 2" key="1">
    <citation type="submission" date="2019-07" db="EMBL/GenBank/DDBJ databases">
        <title>Whole genome shotgun sequence of Halobacillus faecis NBRC 103569.</title>
        <authorList>
            <person name="Hosoyama A."/>
            <person name="Uohara A."/>
            <person name="Ohji S."/>
            <person name="Ichikawa N."/>
        </authorList>
    </citation>
    <scope>NUCLEOTIDE SEQUENCE [LARGE SCALE GENOMIC DNA]</scope>
    <source>
        <strain evidence="1 2">NBRC 103569</strain>
    </source>
</reference>
<name>A0A511WWL1_9BACI</name>
<gene>
    <name evidence="1" type="ORF">HFA01_37720</name>
</gene>
<dbReference type="EMBL" id="BJYD01000042">
    <property type="protein sequence ID" value="GEN55510.1"/>
    <property type="molecule type" value="Genomic_DNA"/>
</dbReference>
<comment type="caution">
    <text evidence="1">The sequence shown here is derived from an EMBL/GenBank/DDBJ whole genome shotgun (WGS) entry which is preliminary data.</text>
</comment>
<evidence type="ECO:0000313" key="1">
    <source>
        <dbReference type="EMBL" id="GEN55510.1"/>
    </source>
</evidence>